<reference evidence="3" key="1">
    <citation type="journal article" date="2011" name="Nat. Biotechnol.">
        <title>The genomic sequence of the Chinese hamster ovary (CHO)-K1 cell line.</title>
        <authorList>
            <person name="Xu X."/>
            <person name="Nagarajan H."/>
            <person name="Lewis N.E."/>
            <person name="Pan S."/>
            <person name="Cai Z."/>
            <person name="Liu X."/>
            <person name="Chen W."/>
            <person name="Xie M."/>
            <person name="Wang W."/>
            <person name="Hammond S."/>
            <person name="Andersen M.R."/>
            <person name="Neff N."/>
            <person name="Passarelli B."/>
            <person name="Koh W."/>
            <person name="Fan H.C."/>
            <person name="Wang J."/>
            <person name="Gui Y."/>
            <person name="Lee K.H."/>
            <person name="Betenbaugh M.J."/>
            <person name="Quake S.R."/>
            <person name="Famili I."/>
            <person name="Palsson B.O."/>
            <person name="Wang J."/>
        </authorList>
    </citation>
    <scope>NUCLEOTIDE SEQUENCE [LARGE SCALE GENOMIC DNA]</scope>
    <source>
        <strain evidence="3">CHO K1 cell line</strain>
    </source>
</reference>
<feature type="compositionally biased region" description="Basic and acidic residues" evidence="1">
    <location>
        <begin position="14"/>
        <end position="32"/>
    </location>
</feature>
<dbReference type="EMBL" id="JH000956">
    <property type="protein sequence ID" value="EGW08535.1"/>
    <property type="molecule type" value="Genomic_DNA"/>
</dbReference>
<protein>
    <submittedName>
        <fullName evidence="2">Uncharacterized protein</fullName>
    </submittedName>
</protein>
<dbReference type="AlphaFoldDB" id="G3HZ32"/>
<evidence type="ECO:0000313" key="2">
    <source>
        <dbReference type="EMBL" id="EGW08535.1"/>
    </source>
</evidence>
<dbReference type="InParanoid" id="G3HZ32"/>
<name>G3HZ32_CRIGR</name>
<proteinExistence type="predicted"/>
<dbReference type="Proteomes" id="UP000001075">
    <property type="component" value="Unassembled WGS sequence"/>
</dbReference>
<gene>
    <name evidence="2" type="ORF">I79_016327</name>
</gene>
<accession>G3HZ32</accession>
<organism evidence="2 3">
    <name type="scientific">Cricetulus griseus</name>
    <name type="common">Chinese hamster</name>
    <name type="synonym">Cricetulus barabensis griseus</name>
    <dbReference type="NCBI Taxonomy" id="10029"/>
    <lineage>
        <taxon>Eukaryota</taxon>
        <taxon>Metazoa</taxon>
        <taxon>Chordata</taxon>
        <taxon>Craniata</taxon>
        <taxon>Vertebrata</taxon>
        <taxon>Euteleostomi</taxon>
        <taxon>Mammalia</taxon>
        <taxon>Eutheria</taxon>
        <taxon>Euarchontoglires</taxon>
        <taxon>Glires</taxon>
        <taxon>Rodentia</taxon>
        <taxon>Myomorpha</taxon>
        <taxon>Muroidea</taxon>
        <taxon>Cricetidae</taxon>
        <taxon>Cricetinae</taxon>
        <taxon>Cricetulus</taxon>
    </lineage>
</organism>
<sequence>MGRGQGGQILAHGKQTDLEEIKSKKAWKEKQKSTHNPLEAKGSLPSLRILAPKLMLSGDSSIKV</sequence>
<evidence type="ECO:0000256" key="1">
    <source>
        <dbReference type="SAM" id="MobiDB-lite"/>
    </source>
</evidence>
<feature type="region of interest" description="Disordered" evidence="1">
    <location>
        <begin position="1"/>
        <end position="40"/>
    </location>
</feature>
<evidence type="ECO:0000313" key="3">
    <source>
        <dbReference type="Proteomes" id="UP000001075"/>
    </source>
</evidence>